<keyword evidence="2" id="KW-1185">Reference proteome</keyword>
<gene>
    <name evidence="1" type="ORF">C7380_11835</name>
</gene>
<sequence>MLKKTRKRIESYAEAFDRIDKEDMRHIFEEMIRKI</sequence>
<accession>A0AA45C5A5</accession>
<dbReference type="EMBL" id="QGGI01000018">
    <property type="protein sequence ID" value="PWJ88523.1"/>
    <property type="molecule type" value="Genomic_DNA"/>
</dbReference>
<protein>
    <submittedName>
        <fullName evidence="1">Uncharacterized protein</fullName>
    </submittedName>
</protein>
<dbReference type="AlphaFoldDB" id="A0AA45C5A5"/>
<evidence type="ECO:0000313" key="2">
    <source>
        <dbReference type="Proteomes" id="UP000245921"/>
    </source>
</evidence>
<dbReference type="Proteomes" id="UP000245921">
    <property type="component" value="Unassembled WGS sequence"/>
</dbReference>
<comment type="caution">
    <text evidence="1">The sequence shown here is derived from an EMBL/GenBank/DDBJ whole genome shotgun (WGS) entry which is preliminary data.</text>
</comment>
<evidence type="ECO:0000313" key="1">
    <source>
        <dbReference type="EMBL" id="PWJ88523.1"/>
    </source>
</evidence>
<name>A0AA45C5A5_9BACT</name>
<organism evidence="1 2">
    <name type="scientific">Oceanotoga teriensis</name>
    <dbReference type="NCBI Taxonomy" id="515440"/>
    <lineage>
        <taxon>Bacteria</taxon>
        <taxon>Thermotogati</taxon>
        <taxon>Thermotogota</taxon>
        <taxon>Thermotogae</taxon>
        <taxon>Petrotogales</taxon>
        <taxon>Petrotogaceae</taxon>
        <taxon>Oceanotoga</taxon>
    </lineage>
</organism>
<proteinExistence type="predicted"/>
<reference evidence="1 2" key="1">
    <citation type="submission" date="2018-05" db="EMBL/GenBank/DDBJ databases">
        <title>Genomic Encyclopedia of Type Strains, Phase IV (KMG-IV): sequencing the most valuable type-strain genomes for metagenomic binning, comparative biology and taxonomic classification.</title>
        <authorList>
            <person name="Goeker M."/>
        </authorList>
    </citation>
    <scope>NUCLEOTIDE SEQUENCE [LARGE SCALE GENOMIC DNA]</scope>
    <source>
        <strain evidence="1 2">DSM 24906</strain>
    </source>
</reference>